<proteinExistence type="predicted"/>
<dbReference type="AlphaFoldDB" id="M5RV41"/>
<evidence type="ECO:0000313" key="1">
    <source>
        <dbReference type="EMBL" id="EMI23213.1"/>
    </source>
</evidence>
<dbReference type="Proteomes" id="UP000011996">
    <property type="component" value="Unassembled WGS sequence"/>
</dbReference>
<comment type="caution">
    <text evidence="1">The sequence shown here is derived from an EMBL/GenBank/DDBJ whole genome shotgun (WGS) entry which is preliminary data.</text>
</comment>
<sequence length="54" mass="6033">MHRTRLIPAKLANEPLVAWRRHRMLPAIFMAIAAVTFVLNATDESAEAATFGRV</sequence>
<organism evidence="1 2">
    <name type="scientific">Rhodopirellula europaea SH398</name>
    <dbReference type="NCBI Taxonomy" id="1263868"/>
    <lineage>
        <taxon>Bacteria</taxon>
        <taxon>Pseudomonadati</taxon>
        <taxon>Planctomycetota</taxon>
        <taxon>Planctomycetia</taxon>
        <taxon>Pirellulales</taxon>
        <taxon>Pirellulaceae</taxon>
        <taxon>Rhodopirellula</taxon>
    </lineage>
</organism>
<accession>M5RV41</accession>
<evidence type="ECO:0000313" key="2">
    <source>
        <dbReference type="Proteomes" id="UP000011996"/>
    </source>
</evidence>
<name>M5RV41_9BACT</name>
<gene>
    <name evidence="1" type="ORF">RESH_06115</name>
</gene>
<dbReference type="EMBL" id="ANOF01000204">
    <property type="protein sequence ID" value="EMI23213.1"/>
    <property type="molecule type" value="Genomic_DNA"/>
</dbReference>
<protein>
    <submittedName>
        <fullName evidence="1">Secreted protein</fullName>
    </submittedName>
</protein>
<reference evidence="1 2" key="1">
    <citation type="journal article" date="2013" name="Mar. Genomics">
        <title>Expression of sulfatases in Rhodopirellula baltica and the diversity of sulfatases in the genus Rhodopirellula.</title>
        <authorList>
            <person name="Wegner C.E."/>
            <person name="Richter-Heitmann T."/>
            <person name="Klindworth A."/>
            <person name="Klockow C."/>
            <person name="Richter M."/>
            <person name="Achstetter T."/>
            <person name="Glockner F.O."/>
            <person name="Harder J."/>
        </authorList>
    </citation>
    <scope>NUCLEOTIDE SEQUENCE [LARGE SCALE GENOMIC DNA]</scope>
    <source>
        <strain evidence="1 2">SH398</strain>
    </source>
</reference>
<dbReference type="PATRIC" id="fig|1263868.3.peg.6634"/>